<evidence type="ECO:0000313" key="9">
    <source>
        <dbReference type="EMBL" id="CAE1169469.1"/>
    </source>
</evidence>
<dbReference type="InterPro" id="IPR027012">
    <property type="entry name" value="Enkurin_dom"/>
</dbReference>
<evidence type="ECO:0000256" key="5">
    <source>
        <dbReference type="ARBA" id="ARBA00023273"/>
    </source>
</evidence>
<dbReference type="InterPro" id="IPR052102">
    <property type="entry name" value="Enkurin_domain-protein"/>
</dbReference>
<evidence type="ECO:0000256" key="1">
    <source>
        <dbReference type="ARBA" id="ARBA00004138"/>
    </source>
</evidence>
<comment type="caution">
    <text evidence="9">The sequence shown here is derived from an EMBL/GenBank/DDBJ whole genome shotgun (WGS) entry which is preliminary data.</text>
</comment>
<organism evidence="9 10">
    <name type="scientific">Acanthosepion pharaonis</name>
    <name type="common">Pharaoh cuttlefish</name>
    <name type="synonym">Sepia pharaonis</name>
    <dbReference type="NCBI Taxonomy" id="158019"/>
    <lineage>
        <taxon>Eukaryota</taxon>
        <taxon>Metazoa</taxon>
        <taxon>Spiralia</taxon>
        <taxon>Lophotrochozoa</taxon>
        <taxon>Mollusca</taxon>
        <taxon>Cephalopoda</taxon>
        <taxon>Coleoidea</taxon>
        <taxon>Decapodiformes</taxon>
        <taxon>Sepiida</taxon>
        <taxon>Sepiina</taxon>
        <taxon>Sepiidae</taxon>
        <taxon>Acanthosepion</taxon>
    </lineage>
</organism>
<evidence type="ECO:0000256" key="3">
    <source>
        <dbReference type="ARBA" id="ARBA00022490"/>
    </source>
</evidence>
<keyword evidence="5" id="KW-0966">Cell projection</keyword>
<evidence type="ECO:0000256" key="2">
    <source>
        <dbReference type="ARBA" id="ARBA00004245"/>
    </source>
</evidence>
<dbReference type="Proteomes" id="UP000597762">
    <property type="component" value="Unassembled WGS sequence"/>
</dbReference>
<evidence type="ECO:0000256" key="7">
    <source>
        <dbReference type="SAM" id="Phobius"/>
    </source>
</evidence>
<dbReference type="PROSITE" id="PS51665">
    <property type="entry name" value="ENKURIN"/>
    <property type="match status" value="1"/>
</dbReference>
<feature type="region of interest" description="Disordered" evidence="6">
    <location>
        <begin position="220"/>
        <end position="241"/>
    </location>
</feature>
<dbReference type="EMBL" id="CAHIKZ030000344">
    <property type="protein sequence ID" value="CAE1169469.1"/>
    <property type="molecule type" value="Genomic_DNA"/>
</dbReference>
<feature type="region of interest" description="Disordered" evidence="6">
    <location>
        <begin position="125"/>
        <end position="191"/>
    </location>
</feature>
<protein>
    <recommendedName>
        <fullName evidence="8">Enkurin domain-containing protein</fullName>
    </recommendedName>
</protein>
<evidence type="ECO:0000313" key="10">
    <source>
        <dbReference type="Proteomes" id="UP000597762"/>
    </source>
</evidence>
<feature type="transmembrane region" description="Helical" evidence="7">
    <location>
        <begin position="57"/>
        <end position="76"/>
    </location>
</feature>
<sequence length="354" mass="41369">MIVSLQDVFLSFPFYNLSFSFFFFCKHSVRTITTESQQEGNFKKYNFLFSCRTNFKCLWRCTIFTDFILFFCSALFTMQSLIFQVTDDGIGMTKLHKPVPKPKNYLNENLKRVQQIEQMAKLKAAEKEQPPKQVWKSKRFDQVPSRLKKHLQEPPTPRPSSGKFLRAHSRSGPPVKLSDCSPAATPKEIPIEKLTIQPMSQMPEVKSTHDIDFIKLNGRATKNLQPVRPASSQQDMDYKKKQDKELRNYKKGQVPKYLKERQIQWEREEQERLANLPDPTIPTGHRVLPENERAETLSLLKKNEADLLQQIQKLPLSNDSLRAQRWHQQLETKLAEVDEAIKIFSRPKVFVKIE</sequence>
<accession>A0A812B7H7</accession>
<keyword evidence="7" id="KW-1133">Transmembrane helix</keyword>
<feature type="domain" description="Enkurin" evidence="8">
    <location>
        <begin position="260"/>
        <end position="352"/>
    </location>
</feature>
<dbReference type="GO" id="GO:0005881">
    <property type="term" value="C:cytoplasmic microtubule"/>
    <property type="evidence" value="ECO:0007669"/>
    <property type="project" value="TreeGrafter"/>
</dbReference>
<comment type="subcellular location">
    <subcellularLocation>
        <location evidence="1">Cell projection</location>
        <location evidence="1">Cilium</location>
    </subcellularLocation>
    <subcellularLocation>
        <location evidence="2">Cytoplasm</location>
        <location evidence="2">Cytoskeleton</location>
    </subcellularLocation>
</comment>
<dbReference type="AlphaFoldDB" id="A0A812B7H7"/>
<name>A0A812B7H7_ACAPH</name>
<evidence type="ECO:0000259" key="8">
    <source>
        <dbReference type="PROSITE" id="PS51665"/>
    </source>
</evidence>
<evidence type="ECO:0000256" key="4">
    <source>
        <dbReference type="ARBA" id="ARBA00023212"/>
    </source>
</evidence>
<dbReference type="PANTHER" id="PTHR21490:SF2">
    <property type="entry name" value="ENKURIN DOMAIN-CONTAINING PROTEIN 1"/>
    <property type="match status" value="1"/>
</dbReference>
<keyword evidence="7" id="KW-0812">Transmembrane</keyword>
<keyword evidence="7" id="KW-0472">Membrane</keyword>
<keyword evidence="3" id="KW-0963">Cytoplasm</keyword>
<evidence type="ECO:0000256" key="6">
    <source>
        <dbReference type="SAM" id="MobiDB-lite"/>
    </source>
</evidence>
<dbReference type="GO" id="GO:0005929">
    <property type="term" value="C:cilium"/>
    <property type="evidence" value="ECO:0007669"/>
    <property type="project" value="UniProtKB-SubCell"/>
</dbReference>
<dbReference type="Pfam" id="PF13864">
    <property type="entry name" value="Enkurin"/>
    <property type="match status" value="1"/>
</dbReference>
<keyword evidence="4" id="KW-0206">Cytoskeleton</keyword>
<keyword evidence="10" id="KW-1185">Reference proteome</keyword>
<reference evidence="9" key="1">
    <citation type="submission" date="2021-01" db="EMBL/GenBank/DDBJ databases">
        <authorList>
            <person name="Li R."/>
            <person name="Bekaert M."/>
        </authorList>
    </citation>
    <scope>NUCLEOTIDE SEQUENCE</scope>
    <source>
        <strain evidence="9">Farmed</strain>
    </source>
</reference>
<dbReference type="OrthoDB" id="10264920at2759"/>
<dbReference type="PANTHER" id="PTHR21490">
    <property type="entry name" value="ENKURIN-RELATED"/>
    <property type="match status" value="1"/>
</dbReference>
<proteinExistence type="predicted"/>
<gene>
    <name evidence="9" type="ORF">SPHA_10624</name>
</gene>